<feature type="transmembrane region" description="Helical" evidence="8">
    <location>
        <begin position="371"/>
        <end position="392"/>
    </location>
</feature>
<feature type="transmembrane region" description="Helical" evidence="8">
    <location>
        <begin position="191"/>
        <end position="214"/>
    </location>
</feature>
<dbReference type="InterPro" id="IPR018456">
    <property type="entry name" value="PTR2_symporter_CS"/>
</dbReference>
<dbReference type="InterPro" id="IPR036259">
    <property type="entry name" value="MFS_trans_sf"/>
</dbReference>
<dbReference type="GO" id="GO:0006857">
    <property type="term" value="P:oligopeptide transport"/>
    <property type="evidence" value="ECO:0007669"/>
    <property type="project" value="InterPro"/>
</dbReference>
<dbReference type="SUPFAM" id="SSF103473">
    <property type="entry name" value="MFS general substrate transporter"/>
    <property type="match status" value="1"/>
</dbReference>
<evidence type="ECO:0008006" key="11">
    <source>
        <dbReference type="Google" id="ProtNLM"/>
    </source>
</evidence>
<organism evidence="9 10">
    <name type="scientific">Perkinsus chesapeaki</name>
    <name type="common">Clam parasite</name>
    <name type="synonym">Perkinsus andrewsi</name>
    <dbReference type="NCBI Taxonomy" id="330153"/>
    <lineage>
        <taxon>Eukaryota</taxon>
        <taxon>Sar</taxon>
        <taxon>Alveolata</taxon>
        <taxon>Perkinsozoa</taxon>
        <taxon>Perkinsea</taxon>
        <taxon>Perkinsida</taxon>
        <taxon>Perkinsidae</taxon>
        <taxon>Perkinsus</taxon>
    </lineage>
</organism>
<evidence type="ECO:0000313" key="10">
    <source>
        <dbReference type="Proteomes" id="UP000591131"/>
    </source>
</evidence>
<feature type="transmembrane region" description="Helical" evidence="8">
    <location>
        <begin position="220"/>
        <end position="242"/>
    </location>
</feature>
<evidence type="ECO:0000256" key="1">
    <source>
        <dbReference type="ARBA" id="ARBA00004141"/>
    </source>
</evidence>
<keyword evidence="5 8" id="KW-0472">Membrane</keyword>
<keyword evidence="4 8" id="KW-1133">Transmembrane helix</keyword>
<sequence length="531" mass="58730">MTKSVELESVSGIEELVKDDDKSSSSSPTNSKKPLTWTDASGNVYHYYEHPMMNATIFVLVQELCERLAFYGITPNLQTFLKEFLGYNDTAANTYISAFQAVIYVTPLIAAILADTLLGVYNTILVFSVIYTIGLALLCLASVPSISQPWMVHMSLMVLITLGSGGIKSCVNVMGAQQFHPEHHKAQITRFFTYFYASINLGGLIGGLVTPILVEKEGFFIAYLVPFFAFVVATSCFLLGGVMDRFVKPKPQGSAVLQVIEVVGDAAVHCSLEKCKKSKGGRFEDQFIEDAKAIFRLIPLFALVIPFTIAYAQMTTAFLTQAEKMNRDTFGWQIPAAMMQNIDSISIIINSLWIDGILYKALRKHNKMPSPLFRMFIGSMMGCAALLCALGVEYAVMDRPLNTVSVWWQIPQFFLIATGEIFLTSTSYEVAFTYSPGQLKAVSSALNLLFFSIANLLAGVVFQVCAPWMPNFDPDDYPSSVMYSGSHYDYYYMLLAGICVVGAVCCLALLPYFNKVDREHAESEKAVDTEA</sequence>
<dbReference type="AlphaFoldDB" id="A0A7J6LML2"/>
<accession>A0A7J6LML2</accession>
<feature type="transmembrane region" description="Helical" evidence="8">
    <location>
        <begin position="490"/>
        <end position="513"/>
    </location>
</feature>
<dbReference type="Pfam" id="PF00854">
    <property type="entry name" value="PTR2"/>
    <property type="match status" value="1"/>
</dbReference>
<proteinExistence type="inferred from homology"/>
<evidence type="ECO:0000256" key="5">
    <source>
        <dbReference type="ARBA" id="ARBA00023136"/>
    </source>
</evidence>
<evidence type="ECO:0000256" key="7">
    <source>
        <dbReference type="SAM" id="MobiDB-lite"/>
    </source>
</evidence>
<dbReference type="EMBL" id="JAAPAO010000411">
    <property type="protein sequence ID" value="KAF4660487.1"/>
    <property type="molecule type" value="Genomic_DNA"/>
</dbReference>
<evidence type="ECO:0000256" key="8">
    <source>
        <dbReference type="SAM" id="Phobius"/>
    </source>
</evidence>
<feature type="transmembrane region" description="Helical" evidence="8">
    <location>
        <begin position="334"/>
        <end position="359"/>
    </location>
</feature>
<feature type="transmembrane region" description="Helical" evidence="8">
    <location>
        <begin position="293"/>
        <end position="314"/>
    </location>
</feature>
<dbReference type="PROSITE" id="PS01022">
    <property type="entry name" value="PTR2_1"/>
    <property type="match status" value="1"/>
</dbReference>
<name>A0A7J6LML2_PERCH</name>
<evidence type="ECO:0000256" key="3">
    <source>
        <dbReference type="ARBA" id="ARBA00022692"/>
    </source>
</evidence>
<feature type="transmembrane region" description="Helical" evidence="8">
    <location>
        <begin position="150"/>
        <end position="171"/>
    </location>
</feature>
<reference evidence="9 10" key="1">
    <citation type="submission" date="2020-04" db="EMBL/GenBank/DDBJ databases">
        <title>Perkinsus chesapeaki whole genome sequence.</title>
        <authorList>
            <person name="Bogema D.R."/>
        </authorList>
    </citation>
    <scope>NUCLEOTIDE SEQUENCE [LARGE SCALE GENOMIC DNA]</scope>
    <source>
        <strain evidence="9">ATCC PRA-425</strain>
    </source>
</reference>
<dbReference type="InterPro" id="IPR000109">
    <property type="entry name" value="POT_fam"/>
</dbReference>
<dbReference type="OrthoDB" id="416420at2759"/>
<dbReference type="GO" id="GO:0016020">
    <property type="term" value="C:membrane"/>
    <property type="evidence" value="ECO:0007669"/>
    <property type="project" value="UniProtKB-SubCell"/>
</dbReference>
<evidence type="ECO:0000256" key="6">
    <source>
        <dbReference type="RuleBase" id="RU003755"/>
    </source>
</evidence>
<feature type="transmembrane region" description="Helical" evidence="8">
    <location>
        <begin position="412"/>
        <end position="434"/>
    </location>
</feature>
<dbReference type="PANTHER" id="PTHR11654">
    <property type="entry name" value="OLIGOPEPTIDE TRANSPORTER-RELATED"/>
    <property type="match status" value="1"/>
</dbReference>
<protein>
    <recommendedName>
        <fullName evidence="11">Peptide transporter ptr2</fullName>
    </recommendedName>
</protein>
<feature type="transmembrane region" description="Helical" evidence="8">
    <location>
        <begin position="120"/>
        <end position="144"/>
    </location>
</feature>
<comment type="caution">
    <text evidence="9">The sequence shown here is derived from an EMBL/GenBank/DDBJ whole genome shotgun (WGS) entry which is preliminary data.</text>
</comment>
<evidence type="ECO:0000256" key="2">
    <source>
        <dbReference type="ARBA" id="ARBA00005982"/>
    </source>
</evidence>
<evidence type="ECO:0000313" key="9">
    <source>
        <dbReference type="EMBL" id="KAF4660487.1"/>
    </source>
</evidence>
<keyword evidence="10" id="KW-1185">Reference proteome</keyword>
<dbReference type="Gene3D" id="1.20.1250.20">
    <property type="entry name" value="MFS general substrate transporter like domains"/>
    <property type="match status" value="1"/>
</dbReference>
<comment type="similarity">
    <text evidence="2 6">Belongs to the major facilitator superfamily. Proton-dependent oligopeptide transporter (POT/PTR) (TC 2.A.17) family.</text>
</comment>
<feature type="transmembrane region" description="Helical" evidence="8">
    <location>
        <begin position="446"/>
        <end position="470"/>
    </location>
</feature>
<gene>
    <name evidence="9" type="ORF">FOL47_007151</name>
</gene>
<dbReference type="Proteomes" id="UP000591131">
    <property type="component" value="Unassembled WGS sequence"/>
</dbReference>
<feature type="compositionally biased region" description="Low complexity" evidence="7">
    <location>
        <begin position="24"/>
        <end position="33"/>
    </location>
</feature>
<feature type="transmembrane region" description="Helical" evidence="8">
    <location>
        <begin position="94"/>
        <end position="113"/>
    </location>
</feature>
<keyword evidence="3 6" id="KW-0812">Transmembrane</keyword>
<comment type="subcellular location">
    <subcellularLocation>
        <location evidence="1 6">Membrane</location>
        <topology evidence="1 6">Multi-pass membrane protein</topology>
    </subcellularLocation>
</comment>
<keyword evidence="6" id="KW-0813">Transport</keyword>
<evidence type="ECO:0000256" key="4">
    <source>
        <dbReference type="ARBA" id="ARBA00022989"/>
    </source>
</evidence>
<feature type="region of interest" description="Disordered" evidence="7">
    <location>
        <begin position="1"/>
        <end position="34"/>
    </location>
</feature>
<dbReference type="PROSITE" id="PS01023">
    <property type="entry name" value="PTR2_2"/>
    <property type="match status" value="1"/>
</dbReference>
<dbReference type="GO" id="GO:0022857">
    <property type="term" value="F:transmembrane transporter activity"/>
    <property type="evidence" value="ECO:0007669"/>
    <property type="project" value="InterPro"/>
</dbReference>